<keyword evidence="3" id="KW-1185">Reference proteome</keyword>
<evidence type="ECO:0000256" key="1">
    <source>
        <dbReference type="SAM" id="MobiDB-lite"/>
    </source>
</evidence>
<dbReference type="EMBL" id="QMFB01000043">
    <property type="protein sequence ID" value="RAV10479.1"/>
    <property type="molecule type" value="Genomic_DNA"/>
</dbReference>
<sequence length="130" mass="13620">MTKDKWLKWQIGAVGALAIGLLFQQVKGSAAFAKAHEQTLAAKSKAAGSYESTEPGLDGGFDSRAGGGGQTGYNAPSSRKQGTERIGGQRSGLQTDAESGSRKPYVEPQESQQPHAQPESGGRQTRTGRS</sequence>
<organism evidence="2 3">
    <name type="scientific">Paenibacillus contaminans</name>
    <dbReference type="NCBI Taxonomy" id="450362"/>
    <lineage>
        <taxon>Bacteria</taxon>
        <taxon>Bacillati</taxon>
        <taxon>Bacillota</taxon>
        <taxon>Bacilli</taxon>
        <taxon>Bacillales</taxon>
        <taxon>Paenibacillaceae</taxon>
        <taxon>Paenibacillus</taxon>
    </lineage>
</organism>
<comment type="caution">
    <text evidence="2">The sequence shown here is derived from an EMBL/GenBank/DDBJ whole genome shotgun (WGS) entry which is preliminary data.</text>
</comment>
<name>A0A329LRX0_9BACL</name>
<accession>A0A329LRX0</accession>
<proteinExistence type="predicted"/>
<dbReference type="OrthoDB" id="2632051at2"/>
<evidence type="ECO:0000313" key="3">
    <source>
        <dbReference type="Proteomes" id="UP000250369"/>
    </source>
</evidence>
<feature type="region of interest" description="Disordered" evidence="1">
    <location>
        <begin position="41"/>
        <end position="130"/>
    </location>
</feature>
<reference evidence="2 3" key="1">
    <citation type="journal article" date="2009" name="Int. J. Syst. Evol. Microbiol.">
        <title>Paenibacillus contaminans sp. nov., isolated from a contaminated laboratory plate.</title>
        <authorList>
            <person name="Chou J.H."/>
            <person name="Lee J.H."/>
            <person name="Lin M.C."/>
            <person name="Chang P.S."/>
            <person name="Arun A.B."/>
            <person name="Young C.C."/>
            <person name="Chen W.M."/>
        </authorList>
    </citation>
    <scope>NUCLEOTIDE SEQUENCE [LARGE SCALE GENOMIC DNA]</scope>
    <source>
        <strain evidence="2 3">CKOBP-6</strain>
    </source>
</reference>
<protein>
    <submittedName>
        <fullName evidence="2">Uncharacterized protein</fullName>
    </submittedName>
</protein>
<evidence type="ECO:0000313" key="2">
    <source>
        <dbReference type="EMBL" id="RAV10479.1"/>
    </source>
</evidence>
<dbReference type="AlphaFoldDB" id="A0A329LRX0"/>
<gene>
    <name evidence="2" type="ORF">DQG23_37805</name>
</gene>
<dbReference type="RefSeq" id="WP_113036226.1">
    <property type="nucleotide sequence ID" value="NZ_QMFB01000043.1"/>
</dbReference>
<dbReference type="Proteomes" id="UP000250369">
    <property type="component" value="Unassembled WGS sequence"/>
</dbReference>